<reference evidence="10 11" key="1">
    <citation type="submission" date="2015-12" db="EMBL/GenBank/DDBJ databases">
        <title>The genome of Folsomia candida.</title>
        <authorList>
            <person name="Faddeeva A."/>
            <person name="Derks M.F."/>
            <person name="Anvar Y."/>
            <person name="Smit S."/>
            <person name="Van Straalen N."/>
            <person name="Roelofs D."/>
        </authorList>
    </citation>
    <scope>NUCLEOTIDE SEQUENCE [LARGE SCALE GENOMIC DNA]</scope>
    <source>
        <strain evidence="10 11">VU population</strain>
        <tissue evidence="10">Whole body</tissue>
    </source>
</reference>
<evidence type="ECO:0000256" key="1">
    <source>
        <dbReference type="ARBA" id="ARBA00004651"/>
    </source>
</evidence>
<dbReference type="PANTHER" id="PTHR42643:SF24">
    <property type="entry name" value="IONOTROPIC RECEPTOR 60A"/>
    <property type="match status" value="1"/>
</dbReference>
<comment type="caution">
    <text evidence="10">The sequence shown here is derived from an EMBL/GenBank/DDBJ whole genome shotgun (WGS) entry which is preliminary data.</text>
</comment>
<dbReference type="AlphaFoldDB" id="A0A226D8H8"/>
<keyword evidence="3 8" id="KW-0812">Transmembrane</keyword>
<feature type="chain" id="PRO_5013325124" evidence="9">
    <location>
        <begin position="21"/>
        <end position="663"/>
    </location>
</feature>
<gene>
    <name evidence="10" type="ORF">Fcan01_23605</name>
</gene>
<evidence type="ECO:0000256" key="3">
    <source>
        <dbReference type="ARBA" id="ARBA00022692"/>
    </source>
</evidence>
<evidence type="ECO:0000256" key="8">
    <source>
        <dbReference type="SAM" id="Phobius"/>
    </source>
</evidence>
<dbReference type="InterPro" id="IPR052192">
    <property type="entry name" value="Insect_Ionotropic_Sensory_Rcpt"/>
</dbReference>
<evidence type="ECO:0000313" key="11">
    <source>
        <dbReference type="Proteomes" id="UP000198287"/>
    </source>
</evidence>
<dbReference type="PANTHER" id="PTHR42643">
    <property type="entry name" value="IONOTROPIC RECEPTOR 20A-RELATED"/>
    <property type="match status" value="1"/>
</dbReference>
<evidence type="ECO:0000256" key="5">
    <source>
        <dbReference type="ARBA" id="ARBA00023136"/>
    </source>
</evidence>
<comment type="subcellular location">
    <subcellularLocation>
        <location evidence="1">Cell membrane</location>
        <topology evidence="1">Multi-pass membrane protein</topology>
    </subcellularLocation>
</comment>
<evidence type="ECO:0000313" key="10">
    <source>
        <dbReference type="EMBL" id="OXA41443.1"/>
    </source>
</evidence>
<keyword evidence="11" id="KW-1185">Reference proteome</keyword>
<dbReference type="Proteomes" id="UP000198287">
    <property type="component" value="Unassembled WGS sequence"/>
</dbReference>
<evidence type="ECO:0000256" key="6">
    <source>
        <dbReference type="ARBA" id="ARBA00023170"/>
    </source>
</evidence>
<dbReference type="EMBL" id="LNIX01000029">
    <property type="protein sequence ID" value="OXA41443.1"/>
    <property type="molecule type" value="Genomic_DNA"/>
</dbReference>
<keyword evidence="6" id="KW-0675">Receptor</keyword>
<evidence type="ECO:0000256" key="7">
    <source>
        <dbReference type="ARBA" id="ARBA00023180"/>
    </source>
</evidence>
<keyword evidence="2" id="KW-1003">Cell membrane</keyword>
<organism evidence="10 11">
    <name type="scientific">Folsomia candida</name>
    <name type="common">Springtail</name>
    <dbReference type="NCBI Taxonomy" id="158441"/>
    <lineage>
        <taxon>Eukaryota</taxon>
        <taxon>Metazoa</taxon>
        <taxon>Ecdysozoa</taxon>
        <taxon>Arthropoda</taxon>
        <taxon>Hexapoda</taxon>
        <taxon>Collembola</taxon>
        <taxon>Entomobryomorpha</taxon>
        <taxon>Isotomoidea</taxon>
        <taxon>Isotomidae</taxon>
        <taxon>Proisotominae</taxon>
        <taxon>Folsomia</taxon>
    </lineage>
</organism>
<keyword evidence="5 8" id="KW-0472">Membrane</keyword>
<evidence type="ECO:0000256" key="9">
    <source>
        <dbReference type="SAM" id="SignalP"/>
    </source>
</evidence>
<protein>
    <submittedName>
        <fullName evidence="10">Uncharacterized protein</fullName>
    </submittedName>
</protein>
<keyword evidence="4 8" id="KW-1133">Transmembrane helix</keyword>
<evidence type="ECO:0000256" key="4">
    <source>
        <dbReference type="ARBA" id="ARBA00022989"/>
    </source>
</evidence>
<dbReference type="GO" id="GO:0005886">
    <property type="term" value="C:plasma membrane"/>
    <property type="evidence" value="ECO:0007669"/>
    <property type="project" value="UniProtKB-SubCell"/>
</dbReference>
<feature type="signal peptide" evidence="9">
    <location>
        <begin position="1"/>
        <end position="20"/>
    </location>
</feature>
<feature type="transmembrane region" description="Helical" evidence="8">
    <location>
        <begin position="615"/>
        <end position="636"/>
    </location>
</feature>
<accession>A0A226D8H8</accession>
<keyword evidence="7" id="KW-0325">Glycoprotein</keyword>
<evidence type="ECO:0000256" key="2">
    <source>
        <dbReference type="ARBA" id="ARBA00022475"/>
    </source>
</evidence>
<proteinExistence type="predicted"/>
<name>A0A226D8H8_FOLCA</name>
<feature type="transmembrane region" description="Helical" evidence="8">
    <location>
        <begin position="315"/>
        <end position="335"/>
    </location>
</feature>
<keyword evidence="9" id="KW-0732">Signal</keyword>
<dbReference type="Gene3D" id="1.10.287.70">
    <property type="match status" value="1"/>
</dbReference>
<sequence length="663" mass="75533">MSRPALVSFLLATNAMLSSLSETSPWKDLFIAADLSFMFTTICSKPLNQTHIDILPFQDLTKYNPYTPLRNIAICYTRTEINLPNGIYSPLDIAKKSSGPKATILGLDATQGYDEKSGYLKCERLIQSADRDFRQDYIFGHISRHRDSACFKKAGLIASITLILFEDSLNKPFIIPCLTCSPLKFVQVEAISLQGIKKAWDNLYKDLHQFSVYSLIRGDQNCGKRKNRFVDPTYPDLCMLKTIAEKFNLTVLQYNQDDTYFDDRTFGRAFYSTINNISLDDYVYQVKMNSINFIIVTAPPAPASAVITFISPFDAGIWACLLTSVALITGFLTFLEWRDARKASCLINIAIIATDKLITVTSIFLGQVGQSSAKPYQAGKVALLFVILWLFGYFIVMLNVYQGSIYSCLAVLKPPQPPTGVEDLLHWDIPIIVLDPIYNVKTQTYGSVLLNYILPKLIQGANKNKKFKKFLTQYQERITPCEITVESGMIRVNMKENRPIAALFFNPDVDYLVKKLHIFNNRYIVRNKGDSPFRMVQYRVAARSLLSPYFAMECHRLDEAGISKLWNDNLQNSAWLWDRKLLIEKNKHFEAVQRAFGSVKEPVTFHEEHPVSVDLILPTFYLCCVVLLIAVVAFIIENRTFFWRGLCHLGGICRSWFSRIKPL</sequence>
<feature type="transmembrane region" description="Helical" evidence="8">
    <location>
        <begin position="381"/>
        <end position="401"/>
    </location>
</feature>